<dbReference type="Pfam" id="PF00912">
    <property type="entry name" value="Transgly"/>
    <property type="match status" value="1"/>
</dbReference>
<protein>
    <recommendedName>
        <fullName evidence="4">Penicillin-binding protein 1A</fullName>
        <ecNumber evidence="21">2.4.99.28</ecNumber>
        <ecNumber evidence="3">3.4.16.4</ecNumber>
    </recommendedName>
</protein>
<evidence type="ECO:0000256" key="16">
    <source>
        <dbReference type="ARBA" id="ARBA00023136"/>
    </source>
</evidence>
<keyword evidence="10 24" id="KW-0812">Transmembrane</keyword>
<evidence type="ECO:0000256" key="2">
    <source>
        <dbReference type="ARBA" id="ARBA00004401"/>
    </source>
</evidence>
<evidence type="ECO:0000256" key="21">
    <source>
        <dbReference type="ARBA" id="ARBA00044770"/>
    </source>
</evidence>
<keyword evidence="17" id="KW-0046">Antibiotic resistance</keyword>
<name>D3QZN1_MAGIU</name>
<feature type="compositionally biased region" description="Basic and acidic residues" evidence="23">
    <location>
        <begin position="790"/>
        <end position="799"/>
    </location>
</feature>
<dbReference type="SUPFAM" id="SSF56601">
    <property type="entry name" value="beta-lactamase/transpeptidase-like"/>
    <property type="match status" value="1"/>
</dbReference>
<dbReference type="AlphaFoldDB" id="D3QZN1"/>
<evidence type="ECO:0000259" key="25">
    <source>
        <dbReference type="Pfam" id="PF00905"/>
    </source>
</evidence>
<dbReference type="GO" id="GO:0046677">
    <property type="term" value="P:response to antibiotic"/>
    <property type="evidence" value="ECO:0007669"/>
    <property type="project" value="UniProtKB-KW"/>
</dbReference>
<dbReference type="InterPro" id="IPR023346">
    <property type="entry name" value="Lysozyme-like_dom_sf"/>
</dbReference>
<evidence type="ECO:0000256" key="10">
    <source>
        <dbReference type="ARBA" id="ARBA00022692"/>
    </source>
</evidence>
<keyword evidence="9" id="KW-0808">Transferase</keyword>
<dbReference type="Proteomes" id="UP000008234">
    <property type="component" value="Chromosome"/>
</dbReference>
<dbReference type="InterPro" id="IPR050396">
    <property type="entry name" value="Glycosyltr_51/Transpeptidase"/>
</dbReference>
<feature type="region of interest" description="Disordered" evidence="23">
    <location>
        <begin position="733"/>
        <end position="799"/>
    </location>
</feature>
<dbReference type="GO" id="GO:0008658">
    <property type="term" value="F:penicillin binding"/>
    <property type="evidence" value="ECO:0007669"/>
    <property type="project" value="InterPro"/>
</dbReference>
<dbReference type="Gene3D" id="3.40.710.10">
    <property type="entry name" value="DD-peptidase/beta-lactamase superfamily"/>
    <property type="match status" value="1"/>
</dbReference>
<evidence type="ECO:0000256" key="12">
    <source>
        <dbReference type="ARBA" id="ARBA00022960"/>
    </source>
</evidence>
<feature type="domain" description="Penicillin-binding protein transpeptidase" evidence="25">
    <location>
        <begin position="396"/>
        <end position="665"/>
    </location>
</feature>
<dbReference type="Pfam" id="PF00905">
    <property type="entry name" value="Transpeptidase"/>
    <property type="match status" value="1"/>
</dbReference>
<dbReference type="EC" id="3.4.16.4" evidence="3"/>
<evidence type="ECO:0000256" key="19">
    <source>
        <dbReference type="ARBA" id="ARBA00023316"/>
    </source>
</evidence>
<keyword evidence="16 24" id="KW-0472">Membrane</keyword>
<feature type="compositionally biased region" description="Polar residues" evidence="23">
    <location>
        <begin position="733"/>
        <end position="744"/>
    </location>
</feature>
<evidence type="ECO:0000313" key="27">
    <source>
        <dbReference type="EMBL" id="ADC90329.1"/>
    </source>
</evidence>
<dbReference type="InterPro" id="IPR036950">
    <property type="entry name" value="PBP_transglycosylase"/>
</dbReference>
<sequence>MPPQGLQRHLPGEVTRQEMIRLRKALRKNLRGKPSLPIPAYGTQEAIALLLTRFAKTAILAIVLLLFLIGGFGSGVLFGYISTTKPVPADLLRSGSETTYLYDAKGEFIAKQTGSQNIDRRYVTYNQVEHTAIANAFIAIEDERYMTHIGIDPKRIASAILSALANGGTPTHGGSTIVQQTVKLVTGDNQVSSQRKIQEWYRAIMLDEQLSKTEIMELYLNLVPMGNSYVGIEAAAEGYFNKSAKDLTLPECAFLAAIPKGPAIYNPRTENGMRNTLRRQQVVLAKMYQLGKISRKDYDDALKTDIVLAPVPEDKAQAKVNSYFVEYVISQVVDRLVEQGLSRNIAYQYVSSGGLHIYTTMEPAVQAALDEAFSKKDLFQKNPSFYEDYPEKPEAGMVVINNKTGAIAGMQGGFGEKTTNLIWNRATDLQRQPGSSIKPLVAYGPALDIGKFVGSSIIQDKEVFFNGPDKPWPTNYDRQYRGPVTFRNALKGSLNVPAVTILKAIGVDTGKRYLKNMGIDWTKDEVGLAAAVGAPQHGVSPLQMAQAYATFPNNGVYRPAYAFTKVVDKDGNVILENTPEEQRIFKPETAFIMNTMLEENLRKSTSAFGMYTDAGKYGPVVNGNKEIISTGGKTGTTDSNVDKWFAGFTHYYTGAVWFGFDNMVKQTAIPEQDWENPVRIWRAVMDKIHINMKDKPFDRPNDIVERKINIYDGLLATPSTPSNQVMTEWYQENSPLIPKQNSGRASIKDDEDSDENGDGSGLFDRILKKLRPGSTRRGDSDSNSGSRSGSDSRLDTDSD</sequence>
<dbReference type="GO" id="GO:0071555">
    <property type="term" value="P:cell wall organization"/>
    <property type="evidence" value="ECO:0007669"/>
    <property type="project" value="UniProtKB-KW"/>
</dbReference>
<dbReference type="SUPFAM" id="SSF53955">
    <property type="entry name" value="Lysozyme-like"/>
    <property type="match status" value="1"/>
</dbReference>
<dbReference type="GO" id="GO:0009002">
    <property type="term" value="F:serine-type D-Ala-D-Ala carboxypeptidase activity"/>
    <property type="evidence" value="ECO:0007669"/>
    <property type="project" value="UniProtKB-EC"/>
</dbReference>
<keyword evidence="11" id="KW-0378">Hydrolase</keyword>
<keyword evidence="18" id="KW-0511">Multifunctional enzyme</keyword>
<keyword evidence="13" id="KW-0735">Signal-anchor</keyword>
<gene>
    <name evidence="27" type="ordered locus">HMPREF0868_0031</name>
</gene>
<dbReference type="InterPro" id="IPR012338">
    <property type="entry name" value="Beta-lactam/transpept-like"/>
</dbReference>
<evidence type="ECO:0000256" key="23">
    <source>
        <dbReference type="SAM" id="MobiDB-lite"/>
    </source>
</evidence>
<comment type="catalytic activity">
    <reaction evidence="22">
        <text>[GlcNAc-(1-&gt;4)-Mur2Ac(oyl-L-Ala-gamma-D-Glu-L-Lys-D-Ala-D-Ala)](n)-di-trans,octa-cis-undecaprenyl diphosphate + beta-D-GlcNAc-(1-&gt;4)-Mur2Ac(oyl-L-Ala-gamma-D-Glu-L-Lys-D-Ala-D-Ala)-di-trans,octa-cis-undecaprenyl diphosphate = [GlcNAc-(1-&gt;4)-Mur2Ac(oyl-L-Ala-gamma-D-Glu-L-Lys-D-Ala-D-Ala)](n+1)-di-trans,octa-cis-undecaprenyl diphosphate + di-trans,octa-cis-undecaprenyl diphosphate + H(+)</text>
        <dbReference type="Rhea" id="RHEA:23708"/>
        <dbReference type="Rhea" id="RHEA-COMP:9602"/>
        <dbReference type="Rhea" id="RHEA-COMP:9603"/>
        <dbReference type="ChEBI" id="CHEBI:15378"/>
        <dbReference type="ChEBI" id="CHEBI:58405"/>
        <dbReference type="ChEBI" id="CHEBI:60033"/>
        <dbReference type="ChEBI" id="CHEBI:78435"/>
        <dbReference type="EC" id="2.4.99.28"/>
    </reaction>
</comment>
<dbReference type="InterPro" id="IPR001264">
    <property type="entry name" value="Glyco_trans_51"/>
</dbReference>
<dbReference type="GO" id="GO:0008955">
    <property type="term" value="F:peptidoglycan glycosyltransferase activity"/>
    <property type="evidence" value="ECO:0007669"/>
    <property type="project" value="UniProtKB-EC"/>
</dbReference>
<dbReference type="EMBL" id="CP001850">
    <property type="protein sequence ID" value="ADC90329.1"/>
    <property type="molecule type" value="Genomic_DNA"/>
</dbReference>
<keyword evidence="8" id="KW-0328">Glycosyltransferase</keyword>
<evidence type="ECO:0000256" key="8">
    <source>
        <dbReference type="ARBA" id="ARBA00022676"/>
    </source>
</evidence>
<evidence type="ECO:0000256" key="13">
    <source>
        <dbReference type="ARBA" id="ARBA00022968"/>
    </source>
</evidence>
<dbReference type="UniPathway" id="UPA00219"/>
<feature type="domain" description="Glycosyl transferase family 51" evidence="26">
    <location>
        <begin position="109"/>
        <end position="287"/>
    </location>
</feature>
<accession>D3QZN1</accession>
<dbReference type="EC" id="2.4.99.28" evidence="21"/>
<evidence type="ECO:0000256" key="7">
    <source>
        <dbReference type="ARBA" id="ARBA00022670"/>
    </source>
</evidence>
<dbReference type="PANTHER" id="PTHR32282">
    <property type="entry name" value="BINDING PROTEIN TRANSPEPTIDASE, PUTATIVE-RELATED"/>
    <property type="match status" value="1"/>
</dbReference>
<dbReference type="GO" id="GO:0030288">
    <property type="term" value="C:outer membrane-bounded periplasmic space"/>
    <property type="evidence" value="ECO:0007669"/>
    <property type="project" value="TreeGrafter"/>
</dbReference>
<evidence type="ECO:0000256" key="9">
    <source>
        <dbReference type="ARBA" id="ARBA00022679"/>
    </source>
</evidence>
<dbReference type="HOGENOM" id="CLU_006354_2_5_9"/>
<comment type="subcellular location">
    <subcellularLocation>
        <location evidence="2">Cell membrane</location>
        <topology evidence="2">Single-pass type II membrane protein</topology>
    </subcellularLocation>
</comment>
<keyword evidence="14" id="KW-0573">Peptidoglycan synthesis</keyword>
<comment type="function">
    <text evidence="1">Cell wall formation. Synthesis of cross-linked peptidoglycan from the lipid intermediates. The enzyme has a penicillin-insensitive transglycosylase N-terminal domain (formation of linear glycan strands) and a penicillin-sensitive transpeptidase C-terminal domain (cross-linking of the peptide subunits).</text>
</comment>
<dbReference type="InterPro" id="IPR001460">
    <property type="entry name" value="PCN-bd_Tpept"/>
</dbReference>
<feature type="transmembrane region" description="Helical" evidence="24">
    <location>
        <begin position="58"/>
        <end position="81"/>
    </location>
</feature>
<keyword evidence="12" id="KW-0133">Cell shape</keyword>
<keyword evidence="7" id="KW-0645">Protease</keyword>
<reference evidence="28" key="1">
    <citation type="submission" date="2009-12" db="EMBL/GenBank/DDBJ databases">
        <title>Sequence of Clostridiales genomosp. BVAB3 str. UPII9-5.</title>
        <authorList>
            <person name="Madupu R."/>
            <person name="Durkin A.S."/>
            <person name="Torralba M."/>
            <person name="Methe B."/>
            <person name="Sutton G.G."/>
            <person name="Strausberg R.L."/>
            <person name="Nelson K.E."/>
        </authorList>
    </citation>
    <scope>NUCLEOTIDE SEQUENCE [LARGE SCALE GENOMIC DNA]</scope>
    <source>
        <strain evidence="28">UPII9-5</strain>
    </source>
</reference>
<proteinExistence type="predicted"/>
<evidence type="ECO:0000256" key="11">
    <source>
        <dbReference type="ARBA" id="ARBA00022801"/>
    </source>
</evidence>
<dbReference type="GO" id="GO:0006508">
    <property type="term" value="P:proteolysis"/>
    <property type="evidence" value="ECO:0007669"/>
    <property type="project" value="UniProtKB-KW"/>
</dbReference>
<evidence type="ECO:0000256" key="5">
    <source>
        <dbReference type="ARBA" id="ARBA00022475"/>
    </source>
</evidence>
<dbReference type="PANTHER" id="PTHR32282:SF11">
    <property type="entry name" value="PENICILLIN-BINDING PROTEIN 1B"/>
    <property type="match status" value="1"/>
</dbReference>
<evidence type="ECO:0000313" key="28">
    <source>
        <dbReference type="Proteomes" id="UP000008234"/>
    </source>
</evidence>
<organism evidence="27 28">
    <name type="scientific">Mageeibacillus indolicus (strain UPII9-5)</name>
    <name type="common">Clostridiales genomosp. BVAB3 (strain UPII9-5)</name>
    <dbReference type="NCBI Taxonomy" id="699246"/>
    <lineage>
        <taxon>Bacteria</taxon>
        <taxon>Bacillati</taxon>
        <taxon>Bacillota</taxon>
        <taxon>Clostridia</taxon>
        <taxon>Eubacteriales</taxon>
        <taxon>Oscillospiraceae</taxon>
        <taxon>Mageeibacillus</taxon>
    </lineage>
</organism>
<evidence type="ECO:0000256" key="24">
    <source>
        <dbReference type="SAM" id="Phobius"/>
    </source>
</evidence>
<evidence type="ECO:0000256" key="22">
    <source>
        <dbReference type="ARBA" id="ARBA00049902"/>
    </source>
</evidence>
<evidence type="ECO:0000256" key="15">
    <source>
        <dbReference type="ARBA" id="ARBA00022989"/>
    </source>
</evidence>
<evidence type="ECO:0000256" key="17">
    <source>
        <dbReference type="ARBA" id="ARBA00023251"/>
    </source>
</evidence>
<evidence type="ECO:0000256" key="3">
    <source>
        <dbReference type="ARBA" id="ARBA00012448"/>
    </source>
</evidence>
<evidence type="ECO:0000256" key="1">
    <source>
        <dbReference type="ARBA" id="ARBA00002624"/>
    </source>
</evidence>
<evidence type="ECO:0000256" key="14">
    <source>
        <dbReference type="ARBA" id="ARBA00022984"/>
    </source>
</evidence>
<comment type="catalytic activity">
    <reaction evidence="20">
        <text>Preferential cleavage: (Ac)2-L-Lys-D-Ala-|-D-Ala. Also transpeptidation of peptidyl-alanyl moieties that are N-acyl substituents of D-alanine.</text>
        <dbReference type="EC" id="3.4.16.4"/>
    </reaction>
</comment>
<keyword evidence="19" id="KW-0961">Cell wall biogenesis/degradation</keyword>
<dbReference type="Gene3D" id="1.10.3810.10">
    <property type="entry name" value="Biosynthetic peptidoglycan transglycosylase-like"/>
    <property type="match status" value="1"/>
</dbReference>
<keyword evidence="28" id="KW-1185">Reference proteome</keyword>
<keyword evidence="15 24" id="KW-1133">Transmembrane helix</keyword>
<evidence type="ECO:0000259" key="26">
    <source>
        <dbReference type="Pfam" id="PF00912"/>
    </source>
</evidence>
<dbReference type="CAZy" id="GT51">
    <property type="family name" value="Glycosyltransferase Family 51"/>
</dbReference>
<dbReference type="GO" id="GO:0009252">
    <property type="term" value="P:peptidoglycan biosynthetic process"/>
    <property type="evidence" value="ECO:0007669"/>
    <property type="project" value="UniProtKB-UniPathway"/>
</dbReference>
<dbReference type="KEGG" id="clo:HMPREF0868_0031"/>
<evidence type="ECO:0000256" key="18">
    <source>
        <dbReference type="ARBA" id="ARBA00023268"/>
    </source>
</evidence>
<dbReference type="GO" id="GO:0005886">
    <property type="term" value="C:plasma membrane"/>
    <property type="evidence" value="ECO:0007669"/>
    <property type="project" value="UniProtKB-SubCell"/>
</dbReference>
<dbReference type="GO" id="GO:0008360">
    <property type="term" value="P:regulation of cell shape"/>
    <property type="evidence" value="ECO:0007669"/>
    <property type="project" value="UniProtKB-KW"/>
</dbReference>
<evidence type="ECO:0000256" key="20">
    <source>
        <dbReference type="ARBA" id="ARBA00034000"/>
    </source>
</evidence>
<evidence type="ECO:0000256" key="4">
    <source>
        <dbReference type="ARBA" id="ARBA00018638"/>
    </source>
</evidence>
<dbReference type="eggNOG" id="COG0744">
    <property type="taxonomic scope" value="Bacteria"/>
</dbReference>
<evidence type="ECO:0000256" key="6">
    <source>
        <dbReference type="ARBA" id="ARBA00022645"/>
    </source>
</evidence>
<dbReference type="STRING" id="699246.HMPREF0868_0031"/>
<keyword evidence="6" id="KW-0121">Carboxypeptidase</keyword>
<keyword evidence="5" id="KW-1003">Cell membrane</keyword>